<comment type="caution">
    <text evidence="1">The sequence shown here is derived from an EMBL/GenBank/DDBJ whole genome shotgun (WGS) entry which is preliminary data.</text>
</comment>
<proteinExistence type="predicted"/>
<accession>A0AAJ2HF18</accession>
<dbReference type="RefSeq" id="WP_310890382.1">
    <property type="nucleotide sequence ID" value="NZ_BAAAGR010000001.1"/>
</dbReference>
<dbReference type="EMBL" id="JAHWXH010000001">
    <property type="protein sequence ID" value="MDS0244297.1"/>
    <property type="molecule type" value="Genomic_DNA"/>
</dbReference>
<dbReference type="InterPro" id="IPR011048">
    <property type="entry name" value="Haem_d1_sf"/>
</dbReference>
<name>A0AAJ2HF18_9MICO</name>
<dbReference type="AlphaFoldDB" id="A0AAJ2HF18"/>
<reference evidence="1 2" key="1">
    <citation type="submission" date="2021-06" db="EMBL/GenBank/DDBJ databases">
        <title>Genome-based taxonomic framework of Microbacterium strains isolated from marine environment, the description of four new species and reclassification of four preexisting species.</title>
        <authorList>
            <person name="Lee S.D."/>
            <person name="Kim S.-M."/>
            <person name="Byeon Y.-S."/>
            <person name="Yang H.L."/>
            <person name="Kim I.S."/>
        </authorList>
    </citation>
    <scope>NUCLEOTIDE SEQUENCE [LARGE SCALE GENOMIC DNA]</scope>
    <source>
        <strain evidence="1 2">KACC 20514</strain>
    </source>
</reference>
<dbReference type="Pfam" id="PF08309">
    <property type="entry name" value="LVIVD"/>
    <property type="match status" value="2"/>
</dbReference>
<gene>
    <name evidence="1" type="ORF">KZC50_01580</name>
</gene>
<dbReference type="SUPFAM" id="SSF75011">
    <property type="entry name" value="3-carboxy-cis,cis-mucoante lactonizing enzyme"/>
    <property type="match status" value="1"/>
</dbReference>
<protein>
    <recommendedName>
        <fullName evidence="3">LVIVD repeat-containing protein</fullName>
    </recommendedName>
</protein>
<evidence type="ECO:0008006" key="3">
    <source>
        <dbReference type="Google" id="ProtNLM"/>
    </source>
</evidence>
<dbReference type="InterPro" id="IPR013211">
    <property type="entry name" value="LVIVD"/>
</dbReference>
<dbReference type="SUPFAM" id="SSF51004">
    <property type="entry name" value="C-terminal (heme d1) domain of cytochrome cd1-nitrite reductase"/>
    <property type="match status" value="1"/>
</dbReference>
<evidence type="ECO:0000313" key="2">
    <source>
        <dbReference type="Proteomes" id="UP001183582"/>
    </source>
</evidence>
<sequence length="401" mass="43785">MTTRWLEHAQEHSDIEGFRLIGHSDLGGHGDGFQVIRRDELLYVAHLGTSPMALSVLDVSDPADPRLLHQIEHPRNTRCHKVQVAGNLLIQNNELPYWAKGADPAPITGLTVYTLDDPTQPRPVGFHPASGVGTHRLWFSEPPLAHISSVLPGGSVQSYEIVDLSDPMNPASVGSWSVPGTFPDDVDTWTRAEDQPQDGVHGVIPHGDRAYAACFDAGMAVLDISDPSTPQLISHISWSPPFGGFAHTTLPLPARGLVVASSEAVPRTLQGGDKRIWLIDVTQETHPVTFATFPDPRPPARHGVSSYHDLPGVFGPHNLHENRPGSYISEETIFATYSNAGLRVFDISDKYAPREKGYFVPPPAEGQEWSAMNDLYVDAEGIVFVTDRLGGGLYILQYVGR</sequence>
<dbReference type="Proteomes" id="UP001183582">
    <property type="component" value="Unassembled WGS sequence"/>
</dbReference>
<organism evidence="1 2">
    <name type="scientific">Microbacterium aurantiacum</name>
    <dbReference type="NCBI Taxonomy" id="162393"/>
    <lineage>
        <taxon>Bacteria</taxon>
        <taxon>Bacillati</taxon>
        <taxon>Actinomycetota</taxon>
        <taxon>Actinomycetes</taxon>
        <taxon>Micrococcales</taxon>
        <taxon>Microbacteriaceae</taxon>
        <taxon>Microbacterium</taxon>
    </lineage>
</organism>
<dbReference type="GeneID" id="301456876"/>
<evidence type="ECO:0000313" key="1">
    <source>
        <dbReference type="EMBL" id="MDS0244297.1"/>
    </source>
</evidence>